<feature type="modified residue" description="N6-(pyridoxal phosphate)lysine" evidence="4">
    <location>
        <position position="223"/>
    </location>
</feature>
<gene>
    <name evidence="6" type="ORF">D5086_0000100860</name>
</gene>
<evidence type="ECO:0000256" key="5">
    <source>
        <dbReference type="RuleBase" id="RU362118"/>
    </source>
</evidence>
<dbReference type="InterPro" id="IPR015422">
    <property type="entry name" value="PyrdxlP-dep_Trfase_small"/>
</dbReference>
<dbReference type="FunFam" id="3.40.640.10:FF:000046">
    <property type="entry name" value="Cystathionine gamma-lyase"/>
    <property type="match status" value="1"/>
</dbReference>
<evidence type="ECO:0000256" key="2">
    <source>
        <dbReference type="ARBA" id="ARBA00009077"/>
    </source>
</evidence>
<dbReference type="PIRSF" id="PIRSF001434">
    <property type="entry name" value="CGS"/>
    <property type="match status" value="1"/>
</dbReference>
<dbReference type="FunFam" id="3.90.1150.10:FF:000087">
    <property type="entry name" value="Putative methionine gamma-lyase"/>
    <property type="match status" value="1"/>
</dbReference>
<dbReference type="InterPro" id="IPR015424">
    <property type="entry name" value="PyrdxlP-dep_Trfase"/>
</dbReference>
<dbReference type="SUPFAM" id="SSF53383">
    <property type="entry name" value="PLP-dependent transferases"/>
    <property type="match status" value="1"/>
</dbReference>
<dbReference type="GO" id="GO:0030170">
    <property type="term" value="F:pyridoxal phosphate binding"/>
    <property type="evidence" value="ECO:0007669"/>
    <property type="project" value="InterPro"/>
</dbReference>
<evidence type="ECO:0000313" key="6">
    <source>
        <dbReference type="EMBL" id="TKS08787.1"/>
    </source>
</evidence>
<reference evidence="6" key="1">
    <citation type="submission" date="2018-10" db="EMBL/GenBank/DDBJ databases">
        <title>Population genomic analysis revealed the cold adaptation of white poplar.</title>
        <authorList>
            <person name="Liu Y.-J."/>
        </authorList>
    </citation>
    <scope>NUCLEOTIDE SEQUENCE [LARGE SCALE GENOMIC DNA]</scope>
    <source>
        <strain evidence="6">PAL-ZL1</strain>
    </source>
</reference>
<dbReference type="GO" id="GO:0016846">
    <property type="term" value="F:carbon-sulfur lyase activity"/>
    <property type="evidence" value="ECO:0007669"/>
    <property type="project" value="TreeGrafter"/>
</dbReference>
<comment type="cofactor">
    <cofactor evidence="1 5">
        <name>pyridoxal 5'-phosphate</name>
        <dbReference type="ChEBI" id="CHEBI:597326"/>
    </cofactor>
</comment>
<dbReference type="PANTHER" id="PTHR11808:SF80">
    <property type="entry name" value="CYSTATHIONINE GAMMA-LYASE"/>
    <property type="match status" value="1"/>
</dbReference>
<proteinExistence type="inferred from homology"/>
<accession>A0A4U5QI36</accession>
<evidence type="ECO:0000256" key="3">
    <source>
        <dbReference type="ARBA" id="ARBA00022898"/>
    </source>
</evidence>
<name>A0A4U5QI36_POPAL</name>
<protein>
    <submittedName>
        <fullName evidence="6">Cystathionine gamma-synthase</fullName>
    </submittedName>
</protein>
<keyword evidence="3 4" id="KW-0663">Pyridoxal phosphate</keyword>
<dbReference type="EMBL" id="RCHU01000292">
    <property type="protein sequence ID" value="TKS08787.1"/>
    <property type="molecule type" value="Genomic_DNA"/>
</dbReference>
<dbReference type="Gene3D" id="3.90.1150.10">
    <property type="entry name" value="Aspartate Aminotransferase, domain 1"/>
    <property type="match status" value="1"/>
</dbReference>
<dbReference type="STRING" id="43335.A0A4U5QI36"/>
<sequence length="420" mass="46129">MAPGNEELENIEPREDLPTERLANARHELGEHNGVNMSIEVSDTFVFKNPENMGKAFLGEVGPETGTYIYSRHYNPTVLNFSHQLAAIEGTETAYCTSSGMAAISSVLLELCKNGGHVVAAECLYGGTYALLKHFLPEKCNITTVFVDITKHEDVEKAIVKGKTNVLYFESISNPTLVVANIPELSKIAHEKGVKVVVDNTFAPLILSPAKLGADVVVHSLTKYFSGGSDLIAGAICGPKEIVKPLMDLSLGPLMILGPTMNPREAYELSARLPHLSLRVKKQCNRAMKLAQRIKELDPSLRIIYPGLKDHPQHNLLDSMRNKGCGFGALISIDMVTAEKANLLLDKLENKYNFGFIAVSLGYYENLMCASGSSTSSEMDPETMKRLGITLGLIRCSIGYLGTLDQKWNQFKNAYKEMEE</sequence>
<comment type="caution">
    <text evidence="6">The sequence shown here is derived from an EMBL/GenBank/DDBJ whole genome shotgun (WGS) entry which is preliminary data.</text>
</comment>
<evidence type="ECO:0000256" key="1">
    <source>
        <dbReference type="ARBA" id="ARBA00001933"/>
    </source>
</evidence>
<dbReference type="GO" id="GO:0005737">
    <property type="term" value="C:cytoplasm"/>
    <property type="evidence" value="ECO:0007669"/>
    <property type="project" value="TreeGrafter"/>
</dbReference>
<dbReference type="InterPro" id="IPR000277">
    <property type="entry name" value="Cys/Met-Metab_PyrdxlP-dep_enz"/>
</dbReference>
<dbReference type="Gene3D" id="3.40.640.10">
    <property type="entry name" value="Type I PLP-dependent aspartate aminotransferase-like (Major domain)"/>
    <property type="match status" value="1"/>
</dbReference>
<dbReference type="GO" id="GO:0019346">
    <property type="term" value="P:transsulfuration"/>
    <property type="evidence" value="ECO:0007669"/>
    <property type="project" value="InterPro"/>
</dbReference>
<dbReference type="AlphaFoldDB" id="A0A4U5QI36"/>
<dbReference type="InterPro" id="IPR015421">
    <property type="entry name" value="PyrdxlP-dep_Trfase_major"/>
</dbReference>
<dbReference type="PANTHER" id="PTHR11808">
    <property type="entry name" value="TRANS-SULFURATION ENZYME FAMILY MEMBER"/>
    <property type="match status" value="1"/>
</dbReference>
<comment type="similarity">
    <text evidence="2 5">Belongs to the trans-sulfuration enzymes family.</text>
</comment>
<dbReference type="Pfam" id="PF01053">
    <property type="entry name" value="Cys_Met_Meta_PP"/>
    <property type="match status" value="1"/>
</dbReference>
<organism evidence="6">
    <name type="scientific">Populus alba</name>
    <name type="common">White poplar</name>
    <dbReference type="NCBI Taxonomy" id="43335"/>
    <lineage>
        <taxon>Eukaryota</taxon>
        <taxon>Viridiplantae</taxon>
        <taxon>Streptophyta</taxon>
        <taxon>Embryophyta</taxon>
        <taxon>Tracheophyta</taxon>
        <taxon>Spermatophyta</taxon>
        <taxon>Magnoliopsida</taxon>
        <taxon>eudicotyledons</taxon>
        <taxon>Gunneridae</taxon>
        <taxon>Pentapetalae</taxon>
        <taxon>rosids</taxon>
        <taxon>fabids</taxon>
        <taxon>Malpighiales</taxon>
        <taxon>Salicaceae</taxon>
        <taxon>Saliceae</taxon>
        <taxon>Populus</taxon>
    </lineage>
</organism>
<evidence type="ECO:0000256" key="4">
    <source>
        <dbReference type="PIRSR" id="PIRSR001434-2"/>
    </source>
</evidence>